<evidence type="ECO:0000256" key="3">
    <source>
        <dbReference type="SAM" id="MobiDB-lite"/>
    </source>
</evidence>
<evidence type="ECO:0000256" key="2">
    <source>
        <dbReference type="ARBA" id="ARBA00022723"/>
    </source>
</evidence>
<protein>
    <submittedName>
        <fullName evidence="6">IS5 family transposase</fullName>
    </submittedName>
</protein>
<evidence type="ECO:0000259" key="5">
    <source>
        <dbReference type="Pfam" id="PF13613"/>
    </source>
</evidence>
<dbReference type="InterPro" id="IPR027805">
    <property type="entry name" value="Transposase_HTH_dom"/>
</dbReference>
<name>A0A8J3QVE2_9ACTN</name>
<gene>
    <name evidence="6" type="ORF">Raf01_36880</name>
</gene>
<feature type="domain" description="DDE Tnp4" evidence="4">
    <location>
        <begin position="102"/>
        <end position="183"/>
    </location>
</feature>
<organism evidence="6 7">
    <name type="scientific">Rugosimonospora africana</name>
    <dbReference type="NCBI Taxonomy" id="556532"/>
    <lineage>
        <taxon>Bacteria</taxon>
        <taxon>Bacillati</taxon>
        <taxon>Actinomycetota</taxon>
        <taxon>Actinomycetes</taxon>
        <taxon>Micromonosporales</taxon>
        <taxon>Micromonosporaceae</taxon>
        <taxon>Rugosimonospora</taxon>
    </lineage>
</organism>
<dbReference type="Pfam" id="PF13359">
    <property type="entry name" value="DDE_Tnp_4"/>
    <property type="match status" value="1"/>
</dbReference>
<dbReference type="EMBL" id="BONZ01000034">
    <property type="protein sequence ID" value="GIH15516.1"/>
    <property type="molecule type" value="Genomic_DNA"/>
</dbReference>
<feature type="compositionally biased region" description="Basic residues" evidence="3">
    <location>
        <begin position="225"/>
        <end position="236"/>
    </location>
</feature>
<keyword evidence="7" id="KW-1185">Reference proteome</keyword>
<accession>A0A8J3QVE2</accession>
<dbReference type="AlphaFoldDB" id="A0A8J3QVE2"/>
<reference evidence="6" key="1">
    <citation type="submission" date="2021-01" db="EMBL/GenBank/DDBJ databases">
        <title>Whole genome shotgun sequence of Rugosimonospora africana NBRC 104875.</title>
        <authorList>
            <person name="Komaki H."/>
            <person name="Tamura T."/>
        </authorList>
    </citation>
    <scope>NUCLEOTIDE SEQUENCE</scope>
    <source>
        <strain evidence="6">NBRC 104875</strain>
    </source>
</reference>
<dbReference type="Proteomes" id="UP000642748">
    <property type="component" value="Unassembled WGS sequence"/>
</dbReference>
<sequence length="236" mass="26024">MLTYPASIPLSTRSLTFLSELIRIQRMQRGNRWRRLDPGRQSLLVLAHLRNGDTYTRLASAFGVGVATIYRYIREALDPLAAAAPTLDQAVYQASRLLWVVLDGTLIPIDRVAEERPYYSGKHKRHGVNVQVLADIRSRLLWASSALPGAVHDLKAALSHGIPAALTKFEIACYADNAYRAAGPTIASGGRAERHSPVSQPPGRVTRPRCDSESRCVRAGPSRHPGTRPRRSGCQR</sequence>
<evidence type="ECO:0000259" key="4">
    <source>
        <dbReference type="Pfam" id="PF13359"/>
    </source>
</evidence>
<keyword evidence="2" id="KW-0479">Metal-binding</keyword>
<dbReference type="Pfam" id="PF13613">
    <property type="entry name" value="HTH_Tnp_4"/>
    <property type="match status" value="1"/>
</dbReference>
<dbReference type="GO" id="GO:0046872">
    <property type="term" value="F:metal ion binding"/>
    <property type="evidence" value="ECO:0007669"/>
    <property type="project" value="UniProtKB-KW"/>
</dbReference>
<dbReference type="Gene3D" id="1.10.10.60">
    <property type="entry name" value="Homeodomain-like"/>
    <property type="match status" value="1"/>
</dbReference>
<evidence type="ECO:0000313" key="7">
    <source>
        <dbReference type="Proteomes" id="UP000642748"/>
    </source>
</evidence>
<proteinExistence type="predicted"/>
<feature type="region of interest" description="Disordered" evidence="3">
    <location>
        <begin position="187"/>
        <end position="236"/>
    </location>
</feature>
<evidence type="ECO:0000313" key="6">
    <source>
        <dbReference type="EMBL" id="GIH15516.1"/>
    </source>
</evidence>
<dbReference type="InterPro" id="IPR027806">
    <property type="entry name" value="HARBI1_dom"/>
</dbReference>
<evidence type="ECO:0000256" key="1">
    <source>
        <dbReference type="ARBA" id="ARBA00001968"/>
    </source>
</evidence>
<comment type="caution">
    <text evidence="6">The sequence shown here is derived from an EMBL/GenBank/DDBJ whole genome shotgun (WGS) entry which is preliminary data.</text>
</comment>
<feature type="domain" description="Transposase Helix-turn-helix" evidence="5">
    <location>
        <begin position="34"/>
        <end position="84"/>
    </location>
</feature>
<comment type="cofactor">
    <cofactor evidence="1">
        <name>a divalent metal cation</name>
        <dbReference type="ChEBI" id="CHEBI:60240"/>
    </cofactor>
</comment>